<keyword evidence="1" id="KW-1133">Transmembrane helix</keyword>
<evidence type="ECO:0000313" key="2">
    <source>
        <dbReference type="EMBL" id="MPR33415.1"/>
    </source>
</evidence>
<gene>
    <name evidence="2" type="ORF">GBK04_08580</name>
</gene>
<keyword evidence="3" id="KW-1185">Reference proteome</keyword>
<protein>
    <submittedName>
        <fullName evidence="2">Uncharacterized protein</fullName>
    </submittedName>
</protein>
<feature type="transmembrane region" description="Helical" evidence="1">
    <location>
        <begin position="12"/>
        <end position="32"/>
    </location>
</feature>
<dbReference type="AlphaFoldDB" id="A0A7C9BHY1"/>
<keyword evidence="1" id="KW-0812">Transmembrane</keyword>
<comment type="caution">
    <text evidence="2">The sequence shown here is derived from an EMBL/GenBank/DDBJ whole genome shotgun (WGS) entry which is preliminary data.</text>
</comment>
<reference evidence="2 3" key="1">
    <citation type="submission" date="2019-10" db="EMBL/GenBank/DDBJ databases">
        <title>Draft Genome Sequence of Cytophagaceae sp. SJW1-29.</title>
        <authorList>
            <person name="Choi A."/>
        </authorList>
    </citation>
    <scope>NUCLEOTIDE SEQUENCE [LARGE SCALE GENOMIC DNA]</scope>
    <source>
        <strain evidence="2 3">SJW1-29</strain>
    </source>
</reference>
<proteinExistence type="predicted"/>
<evidence type="ECO:0000313" key="3">
    <source>
        <dbReference type="Proteomes" id="UP000479293"/>
    </source>
</evidence>
<accession>A0A7C9BHY1</accession>
<organism evidence="2 3">
    <name type="scientific">Salmonirosea aquatica</name>
    <dbReference type="NCBI Taxonomy" id="2654236"/>
    <lineage>
        <taxon>Bacteria</taxon>
        <taxon>Pseudomonadati</taxon>
        <taxon>Bacteroidota</taxon>
        <taxon>Cytophagia</taxon>
        <taxon>Cytophagales</taxon>
        <taxon>Spirosomataceae</taxon>
        <taxon>Salmonirosea</taxon>
    </lineage>
</organism>
<sequence length="53" mass="6042">MVLLNVIFSFDKVLIVVGLAENILIITTAFVFSTRIMVILRRDLAIFANEIFQ</sequence>
<dbReference type="Proteomes" id="UP000479293">
    <property type="component" value="Unassembled WGS sequence"/>
</dbReference>
<keyword evidence="1" id="KW-0472">Membrane</keyword>
<name>A0A7C9BHY1_9BACT</name>
<evidence type="ECO:0000256" key="1">
    <source>
        <dbReference type="SAM" id="Phobius"/>
    </source>
</evidence>
<dbReference type="EMBL" id="WHLY01000002">
    <property type="protein sequence ID" value="MPR33415.1"/>
    <property type="molecule type" value="Genomic_DNA"/>
</dbReference>